<dbReference type="GO" id="GO:0006412">
    <property type="term" value="P:translation"/>
    <property type="evidence" value="ECO:0007669"/>
    <property type="project" value="UniProtKB-UniRule"/>
</dbReference>
<dbReference type="PIRSF" id="PIRSF002181">
    <property type="entry name" value="Ribosomal_L13"/>
    <property type="match status" value="1"/>
</dbReference>
<dbReference type="STRING" id="1423796.FC24_GL001226"/>
<dbReference type="GO" id="GO:0017148">
    <property type="term" value="P:negative regulation of translation"/>
    <property type="evidence" value="ECO:0007669"/>
    <property type="project" value="TreeGrafter"/>
</dbReference>
<dbReference type="EMBL" id="AYYI01000032">
    <property type="protein sequence ID" value="KRM98503.1"/>
    <property type="molecule type" value="Genomic_DNA"/>
</dbReference>
<dbReference type="Pfam" id="PF00572">
    <property type="entry name" value="Ribosomal_L13"/>
    <property type="match status" value="1"/>
</dbReference>
<evidence type="ECO:0000256" key="4">
    <source>
        <dbReference type="ARBA" id="ARBA00035201"/>
    </source>
</evidence>
<dbReference type="GO" id="GO:0022625">
    <property type="term" value="C:cytosolic large ribosomal subunit"/>
    <property type="evidence" value="ECO:0007669"/>
    <property type="project" value="TreeGrafter"/>
</dbReference>
<sequence>MFKQTQKLEEIHVRSTYLAKPGEVEHKWYVVDATDIALGRLSAAVAAILRGKNKPTFTPNVDTGDYVIIVNAGKVRLTGRKADRKIYYHHTLHPGGLKQISAGELREKNPVRLLKLSIKGMLPKNSLGHDQFMKLHVYAGPEHKNAAQKPENLDITKLI</sequence>
<evidence type="ECO:0000313" key="8">
    <source>
        <dbReference type="EMBL" id="KRM98503.1"/>
    </source>
</evidence>
<keyword evidence="3 5" id="KW-0687">Ribonucleoprotein</keyword>
<dbReference type="PANTHER" id="PTHR11545">
    <property type="entry name" value="RIBOSOMAL PROTEIN L13"/>
    <property type="match status" value="1"/>
</dbReference>
<dbReference type="PROSITE" id="PS00783">
    <property type="entry name" value="RIBOSOMAL_L13"/>
    <property type="match status" value="1"/>
</dbReference>
<comment type="similarity">
    <text evidence="1 5 6">Belongs to the universal ribosomal protein uL13 family.</text>
</comment>
<dbReference type="NCBIfam" id="TIGR01066">
    <property type="entry name" value="rplM_bact"/>
    <property type="match status" value="1"/>
</dbReference>
<dbReference type="PANTHER" id="PTHR11545:SF2">
    <property type="entry name" value="LARGE RIBOSOMAL SUBUNIT PROTEIN UL13M"/>
    <property type="match status" value="1"/>
</dbReference>
<reference evidence="8 9" key="1">
    <citation type="journal article" date="2015" name="Genome Announc.">
        <title>Expanding the biotechnology potential of lactobacilli through comparative genomics of 213 strains and associated genera.</title>
        <authorList>
            <person name="Sun Z."/>
            <person name="Harris H.M."/>
            <person name="McCann A."/>
            <person name="Guo C."/>
            <person name="Argimon S."/>
            <person name="Zhang W."/>
            <person name="Yang X."/>
            <person name="Jeffery I.B."/>
            <person name="Cooney J.C."/>
            <person name="Kagawa T.F."/>
            <person name="Liu W."/>
            <person name="Song Y."/>
            <person name="Salvetti E."/>
            <person name="Wrobel A."/>
            <person name="Rasinkangas P."/>
            <person name="Parkhill J."/>
            <person name="Rea M.C."/>
            <person name="O'Sullivan O."/>
            <person name="Ritari J."/>
            <person name="Douillard F.P."/>
            <person name="Paul Ross R."/>
            <person name="Yang R."/>
            <person name="Briner A.E."/>
            <person name="Felis G.E."/>
            <person name="de Vos W.M."/>
            <person name="Barrangou R."/>
            <person name="Klaenhammer T.R."/>
            <person name="Caufield P.W."/>
            <person name="Cui Y."/>
            <person name="Zhang H."/>
            <person name="O'Toole P.W."/>
        </authorList>
    </citation>
    <scope>NUCLEOTIDE SEQUENCE [LARGE SCALE GENOMIC DNA]</scope>
    <source>
        <strain evidence="8 9">DSM 20253</strain>
    </source>
</reference>
<comment type="function">
    <text evidence="5 7">This protein is one of the early assembly proteins of the 50S ribosomal subunit, although it is not seen to bind rRNA by itself. It is important during the early stages of 50S assembly.</text>
</comment>
<comment type="subunit">
    <text evidence="5">Part of the 50S ribosomal subunit.</text>
</comment>
<evidence type="ECO:0000256" key="5">
    <source>
        <dbReference type="HAMAP-Rule" id="MF_01366"/>
    </source>
</evidence>
<protein>
    <recommendedName>
        <fullName evidence="4 5">Large ribosomal subunit protein uL13</fullName>
    </recommendedName>
</protein>
<dbReference type="GO" id="GO:0003735">
    <property type="term" value="F:structural constituent of ribosome"/>
    <property type="evidence" value="ECO:0007669"/>
    <property type="project" value="InterPro"/>
</dbReference>
<dbReference type="AlphaFoldDB" id="A0A0R2D3M3"/>
<evidence type="ECO:0000256" key="3">
    <source>
        <dbReference type="ARBA" id="ARBA00023274"/>
    </source>
</evidence>
<dbReference type="InterPro" id="IPR036899">
    <property type="entry name" value="Ribosomal_uL13_sf"/>
</dbReference>
<evidence type="ECO:0000256" key="6">
    <source>
        <dbReference type="RuleBase" id="RU003877"/>
    </source>
</evidence>
<evidence type="ECO:0000256" key="1">
    <source>
        <dbReference type="ARBA" id="ARBA00006227"/>
    </source>
</evidence>
<name>A0A0R2D3M3_9LACO</name>
<evidence type="ECO:0000313" key="9">
    <source>
        <dbReference type="Proteomes" id="UP000051638"/>
    </source>
</evidence>
<dbReference type="HAMAP" id="MF_01366">
    <property type="entry name" value="Ribosomal_uL13"/>
    <property type="match status" value="1"/>
</dbReference>
<dbReference type="PATRIC" id="fig|1423796.3.peg.1251"/>
<keyword evidence="2 5" id="KW-0689">Ribosomal protein</keyword>
<dbReference type="InterPro" id="IPR023563">
    <property type="entry name" value="Ribosomal_uL13_CS"/>
</dbReference>
<proteinExistence type="inferred from homology"/>
<dbReference type="GO" id="GO:0003729">
    <property type="term" value="F:mRNA binding"/>
    <property type="evidence" value="ECO:0007669"/>
    <property type="project" value="TreeGrafter"/>
</dbReference>
<dbReference type="FunFam" id="3.90.1180.10:FF:000001">
    <property type="entry name" value="50S ribosomal protein L13"/>
    <property type="match status" value="1"/>
</dbReference>
<keyword evidence="9" id="KW-1185">Reference proteome</keyword>
<dbReference type="CDD" id="cd00392">
    <property type="entry name" value="Ribosomal_L13"/>
    <property type="match status" value="1"/>
</dbReference>
<gene>
    <name evidence="5 7" type="primary">rplM</name>
    <name evidence="8" type="ORF">FC24_GL001226</name>
</gene>
<dbReference type="Gene3D" id="3.90.1180.10">
    <property type="entry name" value="Ribosomal protein L13"/>
    <property type="match status" value="1"/>
</dbReference>
<comment type="caution">
    <text evidence="8">The sequence shown here is derived from an EMBL/GenBank/DDBJ whole genome shotgun (WGS) entry which is preliminary data.</text>
</comment>
<accession>A0A0R2D3M3</accession>
<dbReference type="Proteomes" id="UP000051638">
    <property type="component" value="Unassembled WGS sequence"/>
</dbReference>
<organism evidence="8 9">
    <name type="scientific">Loigolactobacillus rennini DSM 20253</name>
    <dbReference type="NCBI Taxonomy" id="1423796"/>
    <lineage>
        <taxon>Bacteria</taxon>
        <taxon>Bacillati</taxon>
        <taxon>Bacillota</taxon>
        <taxon>Bacilli</taxon>
        <taxon>Lactobacillales</taxon>
        <taxon>Lactobacillaceae</taxon>
        <taxon>Loigolactobacillus</taxon>
    </lineage>
</organism>
<dbReference type="SUPFAM" id="SSF52161">
    <property type="entry name" value="Ribosomal protein L13"/>
    <property type="match status" value="1"/>
</dbReference>
<evidence type="ECO:0000256" key="2">
    <source>
        <dbReference type="ARBA" id="ARBA00022980"/>
    </source>
</evidence>
<evidence type="ECO:0000256" key="7">
    <source>
        <dbReference type="RuleBase" id="RU003878"/>
    </source>
</evidence>
<dbReference type="InterPro" id="IPR005823">
    <property type="entry name" value="Ribosomal_uL13_bac-type"/>
</dbReference>
<dbReference type="InterPro" id="IPR005822">
    <property type="entry name" value="Ribosomal_uL13"/>
</dbReference>